<evidence type="ECO:0000256" key="1">
    <source>
        <dbReference type="SAM" id="Phobius"/>
    </source>
</evidence>
<accession>A0A2Z5ZFL7</accession>
<keyword evidence="1" id="KW-0472">Membrane</keyword>
<organism evidence="2 5">
    <name type="scientific">Acetobacter orientalis</name>
    <dbReference type="NCBI Taxonomy" id="146474"/>
    <lineage>
        <taxon>Bacteria</taxon>
        <taxon>Pseudomonadati</taxon>
        <taxon>Pseudomonadota</taxon>
        <taxon>Alphaproteobacteria</taxon>
        <taxon>Acetobacterales</taxon>
        <taxon>Acetobacteraceae</taxon>
        <taxon>Acetobacter</taxon>
    </lineage>
</organism>
<protein>
    <submittedName>
        <fullName evidence="2">Uncharacterized protein</fullName>
    </submittedName>
</protein>
<dbReference type="Proteomes" id="UP000270034">
    <property type="component" value="Chromosome"/>
</dbReference>
<dbReference type="RefSeq" id="WP_048841600.1">
    <property type="nucleotide sequence ID" value="NZ_BAMX01000023.1"/>
</dbReference>
<dbReference type="EMBL" id="AP018515">
    <property type="protein sequence ID" value="BBC79434.1"/>
    <property type="molecule type" value="Genomic_DNA"/>
</dbReference>
<feature type="transmembrane region" description="Helical" evidence="1">
    <location>
        <begin position="72"/>
        <end position="92"/>
    </location>
</feature>
<dbReference type="AlphaFoldDB" id="A0A2Z5ZFL7"/>
<gene>
    <name evidence="3" type="ORF">Abor_023_009</name>
    <name evidence="2" type="ORF">AcetOrient_orf01624</name>
</gene>
<evidence type="ECO:0000313" key="5">
    <source>
        <dbReference type="Proteomes" id="UP000270034"/>
    </source>
</evidence>
<evidence type="ECO:0000313" key="4">
    <source>
        <dbReference type="Proteomes" id="UP000032670"/>
    </source>
</evidence>
<evidence type="ECO:0000313" key="3">
    <source>
        <dbReference type="EMBL" id="GAN66551.1"/>
    </source>
</evidence>
<keyword evidence="4" id="KW-1185">Reference proteome</keyword>
<dbReference type="KEGG" id="aot:AcetOri_orf01624"/>
<dbReference type="Proteomes" id="UP000032670">
    <property type="component" value="Unassembled WGS sequence"/>
</dbReference>
<proteinExistence type="predicted"/>
<name>A0A2Z5ZFL7_9PROT</name>
<keyword evidence="1" id="KW-0812">Transmembrane</keyword>
<feature type="transmembrane region" description="Helical" evidence="1">
    <location>
        <begin position="21"/>
        <end position="45"/>
    </location>
</feature>
<accession>A0A0D6NME0</accession>
<sequence>MHSNTPPSLPAESLKRTAVKTVATVALTVLLIVLMRGGLTALPWLDHVTGGQVGKSVLQFLAVDGVAQKQQWVAIALMLVCFVVAVGSVKLAERLLRRS</sequence>
<keyword evidence="1" id="KW-1133">Transmembrane helix</keyword>
<reference evidence="2 5" key="2">
    <citation type="submission" date="2018-02" db="EMBL/GenBank/DDBJ databases">
        <title>Acetobacter orientalis genome.</title>
        <authorList>
            <person name="Nakashima N."/>
            <person name="Tamura T."/>
        </authorList>
    </citation>
    <scope>NUCLEOTIDE SEQUENCE [LARGE SCALE GENOMIC DNA]</scope>
    <source>
        <strain evidence="2 5">FAN1</strain>
    </source>
</reference>
<reference evidence="3 4" key="1">
    <citation type="submission" date="2012-11" db="EMBL/GenBank/DDBJ databases">
        <title>Whole genome sequence of Acetobacter orientalis 21F-2.</title>
        <authorList>
            <person name="Azuma Y."/>
            <person name="Higashiura N."/>
            <person name="Hirakawa H."/>
            <person name="Matsushita K."/>
        </authorList>
    </citation>
    <scope>NUCLEOTIDE SEQUENCE [LARGE SCALE GENOMIC DNA]</scope>
    <source>
        <strain evidence="3 4">21F-2</strain>
    </source>
</reference>
<dbReference type="GeneID" id="76204692"/>
<dbReference type="STRING" id="1231341.Abor_023_009"/>
<evidence type="ECO:0000313" key="2">
    <source>
        <dbReference type="EMBL" id="BBC79434.1"/>
    </source>
</evidence>
<dbReference type="EMBL" id="BAMX01000023">
    <property type="protein sequence ID" value="GAN66551.1"/>
    <property type="molecule type" value="Genomic_DNA"/>
</dbReference>